<organism evidence="1 2">
    <name type="scientific">Streptomyces lydicus</name>
    <dbReference type="NCBI Taxonomy" id="47763"/>
    <lineage>
        <taxon>Bacteria</taxon>
        <taxon>Bacillati</taxon>
        <taxon>Actinomycetota</taxon>
        <taxon>Actinomycetes</taxon>
        <taxon>Kitasatosporales</taxon>
        <taxon>Streptomycetaceae</taxon>
        <taxon>Streptomyces</taxon>
    </lineage>
</organism>
<reference evidence="1 2" key="1">
    <citation type="submission" date="2018-04" db="EMBL/GenBank/DDBJ databases">
        <title>Complete genome sequences of Streptomyces lydicus strain WYEC and characterization of antagonistic properties of biological control agents.</title>
        <authorList>
            <person name="Mariita R.M."/>
            <person name="Sello J.K."/>
        </authorList>
    </citation>
    <scope>NUCLEOTIDE SEQUENCE [LARGE SCALE GENOMIC DNA]</scope>
    <source>
        <strain evidence="1 2">WYEC 108</strain>
    </source>
</reference>
<sequence>MNLTVWLDDWQVQCCGDPFRIGSQVSWTLTDANKEWLTDVLGAETAETVDAAEEHHGRAPEGVAPTVATVSAISAAHCRYAPRPGDPGGTRYAVPGTGTLTALSSADGWTPDRDALKFVGYLVELAVSGR</sequence>
<dbReference type="RefSeq" id="WP_127154556.1">
    <property type="nucleotide sequence ID" value="NZ_CP029042.1"/>
</dbReference>
<dbReference type="Pfam" id="PF20218">
    <property type="entry name" value="DUF6578"/>
    <property type="match status" value="1"/>
</dbReference>
<protein>
    <submittedName>
        <fullName evidence="1">Uncharacterized protein</fullName>
    </submittedName>
</protein>
<dbReference type="AlphaFoldDB" id="A0A3Q9KFA9"/>
<evidence type="ECO:0000313" key="2">
    <source>
        <dbReference type="Proteomes" id="UP000275579"/>
    </source>
</evidence>
<dbReference type="InterPro" id="IPR046485">
    <property type="entry name" value="DUF6578"/>
</dbReference>
<dbReference type="EMBL" id="CP029042">
    <property type="protein sequence ID" value="AZS75846.1"/>
    <property type="molecule type" value="Genomic_DNA"/>
</dbReference>
<proteinExistence type="predicted"/>
<name>A0A3Q9KFA9_9ACTN</name>
<gene>
    <name evidence="1" type="ORF">DDE74_37610</name>
</gene>
<evidence type="ECO:0000313" key="1">
    <source>
        <dbReference type="EMBL" id="AZS75846.1"/>
    </source>
</evidence>
<accession>A0A3Q9KFA9</accession>
<dbReference type="Proteomes" id="UP000275579">
    <property type="component" value="Chromosome"/>
</dbReference>